<dbReference type="PANTHER" id="PTHR30055">
    <property type="entry name" value="HTH-TYPE TRANSCRIPTIONAL REGULATOR RUTR"/>
    <property type="match status" value="1"/>
</dbReference>
<dbReference type="PRINTS" id="PR00455">
    <property type="entry name" value="HTHTETR"/>
</dbReference>
<dbReference type="InterPro" id="IPR023772">
    <property type="entry name" value="DNA-bd_HTH_TetR-type_CS"/>
</dbReference>
<dbReference type="InterPro" id="IPR036271">
    <property type="entry name" value="Tet_transcr_reg_TetR-rel_C_sf"/>
</dbReference>
<proteinExistence type="predicted"/>
<dbReference type="Pfam" id="PF21597">
    <property type="entry name" value="TetR_C_43"/>
    <property type="match status" value="1"/>
</dbReference>
<organism evidence="6 7">
    <name type="scientific">Gordonia desulfuricans</name>
    <dbReference type="NCBI Taxonomy" id="89051"/>
    <lineage>
        <taxon>Bacteria</taxon>
        <taxon>Bacillati</taxon>
        <taxon>Actinomycetota</taxon>
        <taxon>Actinomycetes</taxon>
        <taxon>Mycobacteriales</taxon>
        <taxon>Gordoniaceae</taxon>
        <taxon>Gordonia</taxon>
    </lineage>
</organism>
<dbReference type="SUPFAM" id="SSF46689">
    <property type="entry name" value="Homeodomain-like"/>
    <property type="match status" value="1"/>
</dbReference>
<gene>
    <name evidence="6" type="ORF">GYA93_16065</name>
</gene>
<dbReference type="InterPro" id="IPR001647">
    <property type="entry name" value="HTH_TetR"/>
</dbReference>
<protein>
    <submittedName>
        <fullName evidence="6">TetR/AcrR family transcriptional regulator</fullName>
    </submittedName>
</protein>
<evidence type="ECO:0000256" key="4">
    <source>
        <dbReference type="PROSITE-ProRule" id="PRU00335"/>
    </source>
</evidence>
<evidence type="ECO:0000256" key="2">
    <source>
        <dbReference type="ARBA" id="ARBA00023125"/>
    </source>
</evidence>
<keyword evidence="1" id="KW-0805">Transcription regulation</keyword>
<dbReference type="RefSeq" id="WP_059035509.1">
    <property type="nucleotide sequence ID" value="NZ_JAADZU010000056.1"/>
</dbReference>
<dbReference type="Pfam" id="PF00440">
    <property type="entry name" value="TetR_N"/>
    <property type="match status" value="1"/>
</dbReference>
<evidence type="ECO:0000259" key="5">
    <source>
        <dbReference type="PROSITE" id="PS50977"/>
    </source>
</evidence>
<evidence type="ECO:0000256" key="3">
    <source>
        <dbReference type="ARBA" id="ARBA00023163"/>
    </source>
</evidence>
<dbReference type="Gene3D" id="1.10.357.10">
    <property type="entry name" value="Tetracycline Repressor, domain 2"/>
    <property type="match status" value="1"/>
</dbReference>
<dbReference type="GO" id="GO:0003700">
    <property type="term" value="F:DNA-binding transcription factor activity"/>
    <property type="evidence" value="ECO:0007669"/>
    <property type="project" value="TreeGrafter"/>
</dbReference>
<keyword evidence="2 4" id="KW-0238">DNA-binding</keyword>
<dbReference type="InterPro" id="IPR049445">
    <property type="entry name" value="TetR_SbtR-like_C"/>
</dbReference>
<dbReference type="PROSITE" id="PS01081">
    <property type="entry name" value="HTH_TETR_1"/>
    <property type="match status" value="1"/>
</dbReference>
<evidence type="ECO:0000313" key="7">
    <source>
        <dbReference type="Proteomes" id="UP000466307"/>
    </source>
</evidence>
<sequence>MASETNESGPRLRSDAARNVERITVAASEAFAEHGLEVTMADVAERAGVGVGTVYRRFGDKAGLVDALFTSQVDAVVMSMDAVSRAEDPATSFVDHLAELCAQLAENKGLRQIVLQEVRSPGAAQSAALERIIPASDVMVDRLKELGWMRQSFHGADVPLILAAVGAARELGGAAHPALWRRTLRLMVDGMRQDSRIPADIADVPEPAAPQPQTGI</sequence>
<dbReference type="AlphaFoldDB" id="A0A7K3LS28"/>
<evidence type="ECO:0000313" key="6">
    <source>
        <dbReference type="EMBL" id="NDK91085.1"/>
    </source>
</evidence>
<dbReference type="SUPFAM" id="SSF48498">
    <property type="entry name" value="Tetracyclin repressor-like, C-terminal domain"/>
    <property type="match status" value="1"/>
</dbReference>
<feature type="DNA-binding region" description="H-T-H motif" evidence="4">
    <location>
        <begin position="39"/>
        <end position="58"/>
    </location>
</feature>
<comment type="caution">
    <text evidence="6">The sequence shown here is derived from an EMBL/GenBank/DDBJ whole genome shotgun (WGS) entry which is preliminary data.</text>
</comment>
<keyword evidence="7" id="KW-1185">Reference proteome</keyword>
<dbReference type="GO" id="GO:0000976">
    <property type="term" value="F:transcription cis-regulatory region binding"/>
    <property type="evidence" value="ECO:0007669"/>
    <property type="project" value="TreeGrafter"/>
</dbReference>
<dbReference type="PROSITE" id="PS50977">
    <property type="entry name" value="HTH_TETR_2"/>
    <property type="match status" value="1"/>
</dbReference>
<dbReference type="Proteomes" id="UP000466307">
    <property type="component" value="Unassembled WGS sequence"/>
</dbReference>
<reference evidence="6 7" key="1">
    <citation type="submission" date="2020-01" db="EMBL/GenBank/DDBJ databases">
        <title>Investigation of new actinobacteria for the biodesulphurisation of diesel fuel.</title>
        <authorList>
            <person name="Athi Narayanan S.M."/>
        </authorList>
    </citation>
    <scope>NUCLEOTIDE SEQUENCE [LARGE SCALE GENOMIC DNA]</scope>
    <source>
        <strain evidence="6 7">213E</strain>
    </source>
</reference>
<evidence type="ECO:0000256" key="1">
    <source>
        <dbReference type="ARBA" id="ARBA00023015"/>
    </source>
</evidence>
<keyword evidence="3" id="KW-0804">Transcription</keyword>
<dbReference type="PANTHER" id="PTHR30055:SF234">
    <property type="entry name" value="HTH-TYPE TRANSCRIPTIONAL REGULATOR BETI"/>
    <property type="match status" value="1"/>
</dbReference>
<dbReference type="InterPro" id="IPR009057">
    <property type="entry name" value="Homeodomain-like_sf"/>
</dbReference>
<accession>A0A7K3LS28</accession>
<dbReference type="InterPro" id="IPR050109">
    <property type="entry name" value="HTH-type_TetR-like_transc_reg"/>
</dbReference>
<feature type="domain" description="HTH tetR-type" evidence="5">
    <location>
        <begin position="17"/>
        <end position="76"/>
    </location>
</feature>
<name>A0A7K3LS28_9ACTN</name>
<dbReference type="EMBL" id="JAADZU010000056">
    <property type="protein sequence ID" value="NDK91085.1"/>
    <property type="molecule type" value="Genomic_DNA"/>
</dbReference>